<evidence type="ECO:0000313" key="1">
    <source>
        <dbReference type="EMBL" id="QOZ65909.1"/>
    </source>
</evidence>
<organism evidence="1 2">
    <name type="scientific">Bradyrhizobium arachidis</name>
    <dbReference type="NCBI Taxonomy" id="858423"/>
    <lineage>
        <taxon>Bacteria</taxon>
        <taxon>Pseudomonadati</taxon>
        <taxon>Pseudomonadota</taxon>
        <taxon>Alphaproteobacteria</taxon>
        <taxon>Hyphomicrobiales</taxon>
        <taxon>Nitrobacteraceae</taxon>
        <taxon>Bradyrhizobium</taxon>
    </lineage>
</organism>
<dbReference type="EMBL" id="CP030050">
    <property type="protein sequence ID" value="QOZ65909.1"/>
    <property type="molecule type" value="Genomic_DNA"/>
</dbReference>
<dbReference type="Proteomes" id="UP000594015">
    <property type="component" value="Chromosome"/>
</dbReference>
<accession>A0AAE7NGX6</accession>
<name>A0AAE7NGX6_9BRAD</name>
<protein>
    <submittedName>
        <fullName evidence="1">Uncharacterized protein</fullName>
    </submittedName>
</protein>
<dbReference type="RefSeq" id="WP_092219630.1">
    <property type="nucleotide sequence ID" value="NZ_CP030050.1"/>
</dbReference>
<gene>
    <name evidence="1" type="ORF">WN72_05375</name>
</gene>
<dbReference type="AlphaFoldDB" id="A0AAE7NGX6"/>
<proteinExistence type="predicted"/>
<sequence>MPHLENCKTILRKLIAKGDAKCIPLAERAINDYLEATPAAARKSGLPPIQLDVLAQSEAVLGALHNFAEAVNAYIEKKLTEE</sequence>
<dbReference type="KEGG" id="barh:WN72_05375"/>
<reference evidence="1 2" key="1">
    <citation type="submission" date="2018-06" db="EMBL/GenBank/DDBJ databases">
        <title>Comparative genomics of Bradyrhizobium nodulating Arachidis hypogaea.</title>
        <authorList>
            <person name="Li Y."/>
        </authorList>
    </citation>
    <scope>NUCLEOTIDE SEQUENCE [LARGE SCALE GENOMIC DNA]</scope>
    <source>
        <strain evidence="1 2">CCBAU 051107</strain>
    </source>
</reference>
<evidence type="ECO:0000313" key="2">
    <source>
        <dbReference type="Proteomes" id="UP000594015"/>
    </source>
</evidence>